<dbReference type="Pfam" id="PF14392">
    <property type="entry name" value="zf-CCHC_4"/>
    <property type="match status" value="1"/>
</dbReference>
<dbReference type="EMBL" id="JAUIZM010000007">
    <property type="protein sequence ID" value="KAK1373989.1"/>
    <property type="molecule type" value="Genomic_DNA"/>
</dbReference>
<dbReference type="PANTHER" id="PTHR31286:SF183">
    <property type="entry name" value="CCHC-TYPE DOMAIN-CONTAINING PROTEIN"/>
    <property type="match status" value="1"/>
</dbReference>
<accession>A0AAD8HV62</accession>
<comment type="caution">
    <text evidence="3">The sequence shown here is derived from an EMBL/GenBank/DDBJ whole genome shotgun (WGS) entry which is preliminary data.</text>
</comment>
<name>A0AAD8HV62_9APIA</name>
<dbReference type="AlphaFoldDB" id="A0AAD8HV62"/>
<dbReference type="InterPro" id="IPR040256">
    <property type="entry name" value="At4g02000-like"/>
</dbReference>
<feature type="region of interest" description="Disordered" evidence="1">
    <location>
        <begin position="321"/>
        <end position="344"/>
    </location>
</feature>
<evidence type="ECO:0000313" key="4">
    <source>
        <dbReference type="Proteomes" id="UP001237642"/>
    </source>
</evidence>
<evidence type="ECO:0000313" key="3">
    <source>
        <dbReference type="EMBL" id="KAK1373989.1"/>
    </source>
</evidence>
<protein>
    <recommendedName>
        <fullName evidence="2">Zinc knuckle CX2CX4HX4C domain-containing protein</fullName>
    </recommendedName>
</protein>
<keyword evidence="4" id="KW-1185">Reference proteome</keyword>
<proteinExistence type="predicted"/>
<feature type="domain" description="Zinc knuckle CX2CX4HX4C" evidence="2">
    <location>
        <begin position="141"/>
        <end position="184"/>
    </location>
</feature>
<dbReference type="Proteomes" id="UP001237642">
    <property type="component" value="Unassembled WGS sequence"/>
</dbReference>
<reference evidence="3" key="2">
    <citation type="submission" date="2023-05" db="EMBL/GenBank/DDBJ databases">
        <authorList>
            <person name="Schelkunov M.I."/>
        </authorList>
    </citation>
    <scope>NUCLEOTIDE SEQUENCE</scope>
    <source>
        <strain evidence="3">Hsosn_3</strain>
        <tissue evidence="3">Leaf</tissue>
    </source>
</reference>
<evidence type="ECO:0000256" key="1">
    <source>
        <dbReference type="SAM" id="MobiDB-lite"/>
    </source>
</evidence>
<dbReference type="PANTHER" id="PTHR31286">
    <property type="entry name" value="GLYCINE-RICH CELL WALL STRUCTURAL PROTEIN 1.8-LIKE"/>
    <property type="match status" value="1"/>
</dbReference>
<dbReference type="InterPro" id="IPR025836">
    <property type="entry name" value="Zn_knuckle_CX2CX4HX4C"/>
</dbReference>
<sequence>MAGLRNEIREMEESLARFSIVDEEQGGLNYVEDLEVLCEIDTRWCLHEIDIKRVCDGSPWTFGRFQLVFEWLKDEDDPRTMAINNLEIWVQLHCMGTGFMSQRVITDIGNHIGKFVESDANNFVGVWRDHFRVRVSIPLDAPLKRRMKLRMSATKWCWVNFKYEGVPTFCFICGLIGHSDKFCVKLFETQGEEIEKPYGVWMGADPKRRSHTMGNKWLRSGGAVPVNNAGEEESDKSDVVKIATVIRVNEKSGIDTETRSHGSLATVSENQGVKGGVHDNSQNSVVLFKENKSIAYESNKDINEIIFTDPKRRRVDQDITSPYEDMVNSPREEDMDDSTQKEQLNQKNLYLAGTALQSCHSS</sequence>
<reference evidence="3" key="1">
    <citation type="submission" date="2023-02" db="EMBL/GenBank/DDBJ databases">
        <title>Genome of toxic invasive species Heracleum sosnowskyi carries increased number of genes despite the absence of recent whole-genome duplications.</title>
        <authorList>
            <person name="Schelkunov M."/>
            <person name="Shtratnikova V."/>
            <person name="Makarenko M."/>
            <person name="Klepikova A."/>
            <person name="Omelchenko D."/>
            <person name="Novikova G."/>
            <person name="Obukhova E."/>
            <person name="Bogdanov V."/>
            <person name="Penin A."/>
            <person name="Logacheva M."/>
        </authorList>
    </citation>
    <scope>NUCLEOTIDE SEQUENCE</scope>
    <source>
        <strain evidence="3">Hsosn_3</strain>
        <tissue evidence="3">Leaf</tissue>
    </source>
</reference>
<gene>
    <name evidence="3" type="ORF">POM88_030182</name>
</gene>
<organism evidence="3 4">
    <name type="scientific">Heracleum sosnowskyi</name>
    <dbReference type="NCBI Taxonomy" id="360622"/>
    <lineage>
        <taxon>Eukaryota</taxon>
        <taxon>Viridiplantae</taxon>
        <taxon>Streptophyta</taxon>
        <taxon>Embryophyta</taxon>
        <taxon>Tracheophyta</taxon>
        <taxon>Spermatophyta</taxon>
        <taxon>Magnoliopsida</taxon>
        <taxon>eudicotyledons</taxon>
        <taxon>Gunneridae</taxon>
        <taxon>Pentapetalae</taxon>
        <taxon>asterids</taxon>
        <taxon>campanulids</taxon>
        <taxon>Apiales</taxon>
        <taxon>Apiaceae</taxon>
        <taxon>Apioideae</taxon>
        <taxon>apioid superclade</taxon>
        <taxon>Tordylieae</taxon>
        <taxon>Tordyliinae</taxon>
        <taxon>Heracleum</taxon>
    </lineage>
</organism>
<evidence type="ECO:0000259" key="2">
    <source>
        <dbReference type="Pfam" id="PF14392"/>
    </source>
</evidence>